<dbReference type="PANTHER" id="PTHR22422">
    <property type="entry name" value="TRANSMEMBRANE AND COILED-COIL DOMAIN-CONTAINING PROTEIN 5B-RELATED"/>
    <property type="match status" value="1"/>
</dbReference>
<protein>
    <submittedName>
        <fullName evidence="8">Single-pass membrane protein with coiled-coil domains 2</fullName>
    </submittedName>
</protein>
<dbReference type="PANTHER" id="PTHR22422:SF5">
    <property type="entry name" value="SINGLE-PASS MEMBRANE AND COILED-COIL DOMAIN-CONTAINING PROTEIN 2"/>
    <property type="match status" value="1"/>
</dbReference>
<evidence type="ECO:0000256" key="6">
    <source>
        <dbReference type="SAM" id="MobiDB-lite"/>
    </source>
</evidence>
<keyword evidence="3 7" id="KW-1133">Transmembrane helix</keyword>
<dbReference type="GO" id="GO:0016020">
    <property type="term" value="C:membrane"/>
    <property type="evidence" value="ECO:0007669"/>
    <property type="project" value="UniProtKB-SubCell"/>
</dbReference>
<dbReference type="Ensembl" id="ENSPLOT00000024192.1">
    <property type="protein sequence ID" value="ENSPLOP00000021905.1"/>
    <property type="gene ID" value="ENSPLOG00000015964.1"/>
</dbReference>
<evidence type="ECO:0000256" key="7">
    <source>
        <dbReference type="SAM" id="Phobius"/>
    </source>
</evidence>
<organism evidence="8 9">
    <name type="scientific">Panthera leo</name>
    <name type="common">Lion</name>
    <dbReference type="NCBI Taxonomy" id="9689"/>
    <lineage>
        <taxon>Eukaryota</taxon>
        <taxon>Metazoa</taxon>
        <taxon>Chordata</taxon>
        <taxon>Craniata</taxon>
        <taxon>Vertebrata</taxon>
        <taxon>Euteleostomi</taxon>
        <taxon>Mammalia</taxon>
        <taxon>Eutheria</taxon>
        <taxon>Laurasiatheria</taxon>
        <taxon>Carnivora</taxon>
        <taxon>Feliformia</taxon>
        <taxon>Felidae</taxon>
        <taxon>Pantherinae</taxon>
        <taxon>Panthera</taxon>
    </lineage>
</organism>
<keyword evidence="2 7" id="KW-0812">Transmembrane</keyword>
<evidence type="ECO:0000313" key="9">
    <source>
        <dbReference type="Proteomes" id="UP000694399"/>
    </source>
</evidence>
<keyword evidence="5 7" id="KW-0472">Membrane</keyword>
<accession>A0A8C8XMI2</accession>
<reference evidence="8" key="3">
    <citation type="submission" date="2025-09" db="UniProtKB">
        <authorList>
            <consortium name="Ensembl"/>
        </authorList>
    </citation>
    <scope>IDENTIFICATION</scope>
</reference>
<sequence>MALMKLSDRMSLQMKTVGKEQQFTEKNNGFLQNTDVAEGAMQNLQREFTKMDRILDRSDDENNIFSEKPQSDFHHNMPELGAEHHQDLQNEQDEQETNQVQHEDPQVPTSLQFSEESIPELLLNEVVSLEGHIEKLESQKDFDPDKGANIEVKLIAIFFQNFYKDMTLLNTKLGMYQRQEGKTDSQSPEEMGVEEREPLHPQAPSPPLGENTPSGITMWKRALRIFIMFYVLTFTGLSCYILFFDATFIFESLLPTMLGHRRMWELREIIRPFLNLQVEDLLPS</sequence>
<name>A0A8C8XMI2_PANLE</name>
<dbReference type="Proteomes" id="UP000694399">
    <property type="component" value="Chromosome C1"/>
</dbReference>
<evidence type="ECO:0000256" key="3">
    <source>
        <dbReference type="ARBA" id="ARBA00022989"/>
    </source>
</evidence>
<proteinExistence type="predicted"/>
<dbReference type="InterPro" id="IPR026617">
    <property type="entry name" value="SMCO2/5"/>
</dbReference>
<evidence type="ECO:0000256" key="2">
    <source>
        <dbReference type="ARBA" id="ARBA00022692"/>
    </source>
</evidence>
<reference evidence="8" key="1">
    <citation type="journal article" date="2019" name="bioRxiv">
        <title>Long live the king: chromosome-level assembly of the lion (Panthera leo) using linked-read, Hi-C, and long read data.</title>
        <authorList>
            <person name="Armstrong E.E."/>
            <person name="Taylor R.W."/>
            <person name="Miller D.E."/>
            <person name="Kaelin C."/>
            <person name="Barsh G."/>
            <person name="Hadly E.A."/>
            <person name="Petrov D."/>
        </authorList>
    </citation>
    <scope>NUCLEOTIDE SEQUENCE [LARGE SCALE GENOMIC DNA]</scope>
</reference>
<keyword evidence="9" id="KW-1185">Reference proteome</keyword>
<evidence type="ECO:0000256" key="1">
    <source>
        <dbReference type="ARBA" id="ARBA00004167"/>
    </source>
</evidence>
<gene>
    <name evidence="8" type="primary">SMCO2</name>
</gene>
<comment type="subcellular location">
    <subcellularLocation>
        <location evidence="1">Membrane</location>
        <topology evidence="1">Single-pass membrane protein</topology>
    </subcellularLocation>
</comment>
<evidence type="ECO:0000256" key="4">
    <source>
        <dbReference type="ARBA" id="ARBA00023054"/>
    </source>
</evidence>
<evidence type="ECO:0000313" key="8">
    <source>
        <dbReference type="Ensembl" id="ENSPLOP00000021905.1"/>
    </source>
</evidence>
<feature type="transmembrane region" description="Helical" evidence="7">
    <location>
        <begin position="227"/>
        <end position="250"/>
    </location>
</feature>
<dbReference type="AlphaFoldDB" id="A0A8C8XMI2"/>
<feature type="region of interest" description="Disordered" evidence="6">
    <location>
        <begin position="85"/>
        <end position="107"/>
    </location>
</feature>
<reference evidence="8" key="2">
    <citation type="submission" date="2025-08" db="UniProtKB">
        <authorList>
            <consortium name="Ensembl"/>
        </authorList>
    </citation>
    <scope>IDENTIFICATION</scope>
</reference>
<dbReference type="GeneTree" id="ENSGT00940000153380"/>
<keyword evidence="4" id="KW-0175">Coiled coil</keyword>
<evidence type="ECO:0000256" key="5">
    <source>
        <dbReference type="ARBA" id="ARBA00023136"/>
    </source>
</evidence>
<feature type="region of interest" description="Disordered" evidence="6">
    <location>
        <begin position="179"/>
        <end position="212"/>
    </location>
</feature>